<protein>
    <submittedName>
        <fullName evidence="3">SPOR domain-containing protein</fullName>
    </submittedName>
</protein>
<dbReference type="Pfam" id="PF05036">
    <property type="entry name" value="SPOR"/>
    <property type="match status" value="1"/>
</dbReference>
<feature type="compositionally biased region" description="Low complexity" evidence="1">
    <location>
        <begin position="100"/>
        <end position="111"/>
    </location>
</feature>
<dbReference type="Proteomes" id="UP000501991">
    <property type="component" value="Chromosome"/>
</dbReference>
<dbReference type="AlphaFoldDB" id="A0A6C1B590"/>
<evidence type="ECO:0000313" key="4">
    <source>
        <dbReference type="Proteomes" id="UP000501991"/>
    </source>
</evidence>
<reference evidence="3 4" key="1">
    <citation type="submission" date="2020-02" db="EMBL/GenBank/DDBJ databases">
        <title>Nitrogenibacter mangrovi gen. nov., sp. nov. isolated from mangrove sediment, a denitrifying betaproteobacterium.</title>
        <authorList>
            <person name="Liao H."/>
            <person name="Tian Y."/>
        </authorList>
    </citation>
    <scope>NUCLEOTIDE SEQUENCE [LARGE SCALE GENOMIC DNA]</scope>
    <source>
        <strain evidence="3 4">M9-3-2</strain>
    </source>
</reference>
<dbReference type="EMBL" id="CP048836">
    <property type="protein sequence ID" value="QID18862.1"/>
    <property type="molecule type" value="Genomic_DNA"/>
</dbReference>
<dbReference type="GO" id="GO:0042834">
    <property type="term" value="F:peptidoglycan binding"/>
    <property type="evidence" value="ECO:0007669"/>
    <property type="project" value="InterPro"/>
</dbReference>
<evidence type="ECO:0000259" key="2">
    <source>
        <dbReference type="PROSITE" id="PS51724"/>
    </source>
</evidence>
<sequence length="266" mass="27999">MAFLRFLVILLILINTLMLAAWEGWLGQGGGRGEPERLTNQLQPARIRLLDKEAPMPVATPAPPAPTPAAEPPAVEPPAVDAADAAPETAETAAPPPVPDAVAEPAVTAEPPDAPAPPACVAFAELDDEAAALVMGDALAQAGFEAKDITSVAVTSWWVHLPSQGSREAADRKVAELRTHGVSDLFAIGERGARPFAISLGLFKSAESAAEQRRRLEAKGVTGVQIEERGQTSHRVEVRGPAEALTGWASDWSSRVPKASRLDCRP</sequence>
<feature type="domain" description="SPOR" evidence="2">
    <location>
        <begin position="151"/>
        <end position="229"/>
    </location>
</feature>
<accession>A0A6C1B590</accession>
<dbReference type="RefSeq" id="WP_173766931.1">
    <property type="nucleotide sequence ID" value="NZ_CP048836.1"/>
</dbReference>
<feature type="compositionally biased region" description="Low complexity" evidence="1">
    <location>
        <begin position="77"/>
        <end position="93"/>
    </location>
</feature>
<dbReference type="InterPro" id="IPR007730">
    <property type="entry name" value="SPOR-like_dom"/>
</dbReference>
<dbReference type="KEGG" id="azq:G3580_15265"/>
<evidence type="ECO:0000313" key="3">
    <source>
        <dbReference type="EMBL" id="QID18862.1"/>
    </source>
</evidence>
<gene>
    <name evidence="3" type="ORF">G3580_15265</name>
</gene>
<organism evidence="3 4">
    <name type="scientific">Nitrogeniibacter mangrovi</name>
    <dbReference type="NCBI Taxonomy" id="2016596"/>
    <lineage>
        <taxon>Bacteria</taxon>
        <taxon>Pseudomonadati</taxon>
        <taxon>Pseudomonadota</taxon>
        <taxon>Betaproteobacteria</taxon>
        <taxon>Rhodocyclales</taxon>
        <taxon>Zoogloeaceae</taxon>
        <taxon>Nitrogeniibacter</taxon>
    </lineage>
</organism>
<name>A0A6C1B590_9RHOO</name>
<evidence type="ECO:0000256" key="1">
    <source>
        <dbReference type="SAM" id="MobiDB-lite"/>
    </source>
</evidence>
<feature type="region of interest" description="Disordered" evidence="1">
    <location>
        <begin position="56"/>
        <end position="114"/>
    </location>
</feature>
<feature type="compositionally biased region" description="Pro residues" evidence="1">
    <location>
        <begin position="58"/>
        <end position="76"/>
    </location>
</feature>
<dbReference type="PROSITE" id="PS51724">
    <property type="entry name" value="SPOR"/>
    <property type="match status" value="1"/>
</dbReference>
<keyword evidence="4" id="KW-1185">Reference proteome</keyword>
<proteinExistence type="predicted"/>